<evidence type="ECO:0000259" key="7">
    <source>
        <dbReference type="PROSITE" id="PS51194"/>
    </source>
</evidence>
<gene>
    <name evidence="8" type="ORF">FAGAP_10650</name>
</gene>
<evidence type="ECO:0000259" key="6">
    <source>
        <dbReference type="PROSITE" id="PS51192"/>
    </source>
</evidence>
<dbReference type="Gene3D" id="3.40.50.10810">
    <property type="entry name" value="Tandem AAA-ATPase domain"/>
    <property type="match status" value="1"/>
</dbReference>
<dbReference type="InterPro" id="IPR038718">
    <property type="entry name" value="SNF2-like_sf"/>
</dbReference>
<evidence type="ECO:0000256" key="3">
    <source>
        <dbReference type="ARBA" id="ARBA00022801"/>
    </source>
</evidence>
<name>A0A9P5B1J6_9HYPO</name>
<dbReference type="InterPro" id="IPR001650">
    <property type="entry name" value="Helicase_C-like"/>
</dbReference>
<proteinExistence type="predicted"/>
<dbReference type="SMART" id="SM00490">
    <property type="entry name" value="HELICc"/>
    <property type="match status" value="1"/>
</dbReference>
<dbReference type="PROSITE" id="PS51192">
    <property type="entry name" value="HELICASE_ATP_BIND_1"/>
    <property type="match status" value="1"/>
</dbReference>
<dbReference type="GO" id="GO:0016787">
    <property type="term" value="F:hydrolase activity"/>
    <property type="evidence" value="ECO:0007669"/>
    <property type="project" value="UniProtKB-KW"/>
</dbReference>
<dbReference type="SUPFAM" id="SSF52540">
    <property type="entry name" value="P-loop containing nucleoside triphosphate hydrolases"/>
    <property type="match status" value="2"/>
</dbReference>
<dbReference type="Gene3D" id="3.40.50.300">
    <property type="entry name" value="P-loop containing nucleotide triphosphate hydrolases"/>
    <property type="match status" value="1"/>
</dbReference>
<dbReference type="SMART" id="SM00487">
    <property type="entry name" value="DEXDc"/>
    <property type="match status" value="1"/>
</dbReference>
<dbReference type="GO" id="GO:0008094">
    <property type="term" value="F:ATP-dependent activity, acting on DNA"/>
    <property type="evidence" value="ECO:0007669"/>
    <property type="project" value="TreeGrafter"/>
</dbReference>
<evidence type="ECO:0000256" key="2">
    <source>
        <dbReference type="ARBA" id="ARBA00022741"/>
    </source>
</evidence>
<dbReference type="PROSITE" id="PS00690">
    <property type="entry name" value="DEAH_ATP_HELICASE"/>
    <property type="match status" value="1"/>
</dbReference>
<dbReference type="OrthoDB" id="448448at2759"/>
<sequence>MTNSALDFDMALSLKRRRDYDNDNEHGNPHKYAQRQAFSSEGANSPHYLDSGMDVDLASDASGIEDDMSVTEAKFKEERICYGAICGAQVLLNPQTQRPQETKLWARYCLFKIEPDGRNYYLVGGKETTSKKRAVLDCDTAAILTLTTERARDILFAVVLRVDMLCGKRKRSWKGLPVEVSVNIYGPRNSLSGVDGALSEIGTYRSYLQHPVFLEPGIQYINPQFFYPTSEKTDLGHLVGSSARERDTHAKISQDVEDIMESLDGSSENITAAKNEDVRQILDLFLLDTRLKEHQLKGVEFILGRENEEVLATVISMTSLRSADYGIPSSLLSHPKEPGRGGILADVMGLGKTLTMLNAILCSKQLGQSYTSDTSSNSNTGHHSALNMNLVVLPSRQVLDVWQNEIDSRFQPQTFKTVTFHGDARPKKRELVLGHDLVLTTYHTLEKDNRGKGILNSIEWSRIVLDEAHEIRNSSIKLHKAAASLESDTRWCLTGTPIQNSFDDLRSLLKFLRFEPFCQSNPFEQHIVKPFRENQPNGLDESPNLRIMLKACCLRRTQAKLDLPPGTIQKVDVTPTKTEKFMFTSILDQCKEDFDKMAGKAGKSKKSNILFSTIMKLRRVCNHGAIPVNSSSSKRTNLLAVPKPKRKTSRSPSAEPTCEFCDERSGNSDLVGGLDSCPLCGRPQSEINDEASSLGPSPQPTSSPSPYMMDIDTPEPSTRETCGKSGNELKQKSSKISAVVDNIKRSYMDAGSRSVVFSSWRDTLDILATILEAEGIAFVQVDGRNPLAGRTELISKFCQDPMIRVLLISINTGAVGLTLTQANMVHIVEPQWNPAIEEQAIARVVRMGQKRPVTIFKYITAGSIENVGLLNFTEMMKTNFLQTVVKLQEKKTRIIKLSMQDKDHPDSDANLDSFKFAIDPNEWGVVS</sequence>
<feature type="domain" description="Helicase C-terminal" evidence="7">
    <location>
        <begin position="742"/>
        <end position="892"/>
    </location>
</feature>
<dbReference type="PANTHER" id="PTHR45626">
    <property type="entry name" value="TRANSCRIPTION TERMINATION FACTOR 2-RELATED"/>
    <property type="match status" value="1"/>
</dbReference>
<keyword evidence="4" id="KW-0067">ATP-binding</keyword>
<evidence type="ECO:0000256" key="4">
    <source>
        <dbReference type="ARBA" id="ARBA00022840"/>
    </source>
</evidence>
<dbReference type="CDD" id="cd18793">
    <property type="entry name" value="SF2_C_SNF"/>
    <property type="match status" value="1"/>
</dbReference>
<evidence type="ECO:0000256" key="5">
    <source>
        <dbReference type="SAM" id="MobiDB-lite"/>
    </source>
</evidence>
<organism evidence="8 9">
    <name type="scientific">Fusarium agapanthi</name>
    <dbReference type="NCBI Taxonomy" id="1803897"/>
    <lineage>
        <taxon>Eukaryota</taxon>
        <taxon>Fungi</taxon>
        <taxon>Dikarya</taxon>
        <taxon>Ascomycota</taxon>
        <taxon>Pezizomycotina</taxon>
        <taxon>Sordariomycetes</taxon>
        <taxon>Hypocreomycetidae</taxon>
        <taxon>Hypocreales</taxon>
        <taxon>Nectriaceae</taxon>
        <taxon>Fusarium</taxon>
        <taxon>Fusarium fujikuroi species complex</taxon>
    </lineage>
</organism>
<dbReference type="InterPro" id="IPR049730">
    <property type="entry name" value="SNF2/RAD54-like_C"/>
</dbReference>
<evidence type="ECO:0000313" key="9">
    <source>
        <dbReference type="Proteomes" id="UP000737391"/>
    </source>
</evidence>
<protein>
    <submittedName>
        <fullName evidence="8">Uncharacterized protein</fullName>
    </submittedName>
</protein>
<dbReference type="InterPro" id="IPR050628">
    <property type="entry name" value="SNF2_RAD54_helicase_TF"/>
</dbReference>
<dbReference type="GO" id="GO:0006281">
    <property type="term" value="P:DNA repair"/>
    <property type="evidence" value="ECO:0007669"/>
    <property type="project" value="TreeGrafter"/>
</dbReference>
<dbReference type="CDD" id="cd18008">
    <property type="entry name" value="DEXDc_SHPRH-like"/>
    <property type="match status" value="1"/>
</dbReference>
<feature type="region of interest" description="Disordered" evidence="5">
    <location>
        <begin position="685"/>
        <end position="709"/>
    </location>
</feature>
<dbReference type="InterPro" id="IPR000330">
    <property type="entry name" value="SNF2_N"/>
</dbReference>
<dbReference type="Proteomes" id="UP000737391">
    <property type="component" value="Unassembled WGS sequence"/>
</dbReference>
<dbReference type="InterPro" id="IPR027417">
    <property type="entry name" value="P-loop_NTPase"/>
</dbReference>
<accession>A0A9P5B1J6</accession>
<dbReference type="Pfam" id="PF00176">
    <property type="entry name" value="SNF2-rel_dom"/>
    <property type="match status" value="1"/>
</dbReference>
<keyword evidence="2" id="KW-0547">Nucleotide-binding</keyword>
<keyword evidence="9" id="KW-1185">Reference proteome</keyword>
<reference evidence="8" key="1">
    <citation type="submission" date="2020-01" db="EMBL/GenBank/DDBJ databases">
        <title>Identification and distribution of gene clusters putatively required for synthesis of sphingolipid metabolism inhibitors in phylogenetically diverse species of the filamentous fungus Fusarium.</title>
        <authorList>
            <person name="Kim H.-S."/>
            <person name="Busman M."/>
            <person name="Brown D.W."/>
            <person name="Divon H."/>
            <person name="Uhlig S."/>
            <person name="Proctor R.H."/>
        </authorList>
    </citation>
    <scope>NUCLEOTIDE SEQUENCE</scope>
    <source>
        <strain evidence="8">NRRL 31653</strain>
    </source>
</reference>
<dbReference type="InterPro" id="IPR002464">
    <property type="entry name" value="DNA/RNA_helicase_DEAH_CS"/>
</dbReference>
<dbReference type="InterPro" id="IPR014001">
    <property type="entry name" value="Helicase_ATP-bd"/>
</dbReference>
<feature type="domain" description="Helicase ATP-binding" evidence="6">
    <location>
        <begin position="333"/>
        <end position="515"/>
    </location>
</feature>
<dbReference type="PANTHER" id="PTHR45626:SF52">
    <property type="entry name" value="SINGLE-STRANDED DNA-DEPENDENT ATPASE (EUROFUNG)"/>
    <property type="match status" value="1"/>
</dbReference>
<keyword evidence="3" id="KW-0378">Hydrolase</keyword>
<comment type="subcellular location">
    <subcellularLocation>
        <location evidence="1">Nucleus</location>
    </subcellularLocation>
</comment>
<comment type="caution">
    <text evidence="8">The sequence shown here is derived from an EMBL/GenBank/DDBJ whole genome shotgun (WGS) entry which is preliminary data.</text>
</comment>
<evidence type="ECO:0000313" key="8">
    <source>
        <dbReference type="EMBL" id="KAF4493232.1"/>
    </source>
</evidence>
<evidence type="ECO:0000256" key="1">
    <source>
        <dbReference type="ARBA" id="ARBA00004123"/>
    </source>
</evidence>
<dbReference type="PROSITE" id="PS51194">
    <property type="entry name" value="HELICASE_CTER"/>
    <property type="match status" value="1"/>
</dbReference>
<dbReference type="GO" id="GO:0005634">
    <property type="term" value="C:nucleus"/>
    <property type="evidence" value="ECO:0007669"/>
    <property type="project" value="UniProtKB-SubCell"/>
</dbReference>
<dbReference type="EMBL" id="LUFC02000930">
    <property type="protein sequence ID" value="KAF4493232.1"/>
    <property type="molecule type" value="Genomic_DNA"/>
</dbReference>
<dbReference type="GO" id="GO:0005524">
    <property type="term" value="F:ATP binding"/>
    <property type="evidence" value="ECO:0007669"/>
    <property type="project" value="UniProtKB-KW"/>
</dbReference>
<dbReference type="AlphaFoldDB" id="A0A9P5B1J6"/>
<dbReference type="Pfam" id="PF00271">
    <property type="entry name" value="Helicase_C"/>
    <property type="match status" value="1"/>
</dbReference>
<feature type="region of interest" description="Disordered" evidence="5">
    <location>
        <begin position="633"/>
        <end position="662"/>
    </location>
</feature>